<dbReference type="InterPro" id="IPR000847">
    <property type="entry name" value="LysR_HTH_N"/>
</dbReference>
<dbReference type="InterPro" id="IPR005119">
    <property type="entry name" value="LysR_subst-bd"/>
</dbReference>
<dbReference type="InterPro" id="IPR036388">
    <property type="entry name" value="WH-like_DNA-bd_sf"/>
</dbReference>
<organism evidence="6 7">
    <name type="scientific">Hydrogenibacillus schlegelii</name>
    <name type="common">Bacillus schlegelii</name>
    <dbReference type="NCBI Taxonomy" id="1484"/>
    <lineage>
        <taxon>Bacteria</taxon>
        <taxon>Bacillati</taxon>
        <taxon>Bacillota</taxon>
        <taxon>Bacilli</taxon>
        <taxon>Bacillales</taxon>
        <taxon>Bacillales Family X. Incertae Sedis</taxon>
        <taxon>Hydrogenibacillus</taxon>
    </lineage>
</organism>
<dbReference type="Pfam" id="PF00126">
    <property type="entry name" value="HTH_1"/>
    <property type="match status" value="1"/>
</dbReference>
<keyword evidence="2" id="KW-0805">Transcription regulation</keyword>
<dbReference type="STRING" id="1484.SA87_02990"/>
<evidence type="ECO:0000313" key="6">
    <source>
        <dbReference type="EMBL" id="OAR03826.1"/>
    </source>
</evidence>
<accession>A0A179IMC5</accession>
<dbReference type="PANTHER" id="PTHR30126">
    <property type="entry name" value="HTH-TYPE TRANSCRIPTIONAL REGULATOR"/>
    <property type="match status" value="1"/>
</dbReference>
<keyword evidence="4" id="KW-0804">Transcription</keyword>
<dbReference type="PRINTS" id="PR00039">
    <property type="entry name" value="HTHLYSR"/>
</dbReference>
<name>A0A179IMC5_HYDSH</name>
<dbReference type="OrthoDB" id="9778774at2"/>
<proteinExistence type="inferred from homology"/>
<dbReference type="RefSeq" id="WP_066202030.1">
    <property type="nucleotide sequence ID" value="NZ_CBCSAS010000001.1"/>
</dbReference>
<reference evidence="6 7" key="1">
    <citation type="submission" date="2015-09" db="EMBL/GenBank/DDBJ databases">
        <title>Draft genome sequence of Hydrogenibacillus schlegelii DSM 2000.</title>
        <authorList>
            <person name="Hemp J."/>
        </authorList>
    </citation>
    <scope>NUCLEOTIDE SEQUENCE [LARGE SCALE GENOMIC DNA]</scope>
    <source>
        <strain evidence="6 7">MA 48</strain>
    </source>
</reference>
<dbReference type="GO" id="GO:0000976">
    <property type="term" value="F:transcription cis-regulatory region binding"/>
    <property type="evidence" value="ECO:0007669"/>
    <property type="project" value="TreeGrafter"/>
</dbReference>
<feature type="domain" description="HTH lysR-type" evidence="5">
    <location>
        <begin position="1"/>
        <end position="58"/>
    </location>
</feature>
<dbReference type="SUPFAM" id="SSF53850">
    <property type="entry name" value="Periplasmic binding protein-like II"/>
    <property type="match status" value="1"/>
</dbReference>
<evidence type="ECO:0000259" key="5">
    <source>
        <dbReference type="PROSITE" id="PS50931"/>
    </source>
</evidence>
<dbReference type="SUPFAM" id="SSF46785">
    <property type="entry name" value="Winged helix' DNA-binding domain"/>
    <property type="match status" value="1"/>
</dbReference>
<evidence type="ECO:0000313" key="7">
    <source>
        <dbReference type="Proteomes" id="UP000243024"/>
    </source>
</evidence>
<dbReference type="PROSITE" id="PS50931">
    <property type="entry name" value="HTH_LYSR"/>
    <property type="match status" value="1"/>
</dbReference>
<dbReference type="Gene3D" id="1.10.10.10">
    <property type="entry name" value="Winged helix-like DNA-binding domain superfamily/Winged helix DNA-binding domain"/>
    <property type="match status" value="1"/>
</dbReference>
<dbReference type="Pfam" id="PF03466">
    <property type="entry name" value="LysR_substrate"/>
    <property type="match status" value="1"/>
</dbReference>
<dbReference type="EMBL" id="JXBB01000034">
    <property type="protein sequence ID" value="OAR03826.1"/>
    <property type="molecule type" value="Genomic_DNA"/>
</dbReference>
<evidence type="ECO:0000256" key="2">
    <source>
        <dbReference type="ARBA" id="ARBA00023015"/>
    </source>
</evidence>
<dbReference type="InterPro" id="IPR036390">
    <property type="entry name" value="WH_DNA-bd_sf"/>
</dbReference>
<evidence type="ECO:0000256" key="1">
    <source>
        <dbReference type="ARBA" id="ARBA00009437"/>
    </source>
</evidence>
<comment type="similarity">
    <text evidence="1">Belongs to the LysR transcriptional regulatory family.</text>
</comment>
<comment type="caution">
    <text evidence="6">The sequence shown here is derived from an EMBL/GenBank/DDBJ whole genome shotgun (WGS) entry which is preliminary data.</text>
</comment>
<gene>
    <name evidence="6" type="ORF">SA87_02990</name>
</gene>
<dbReference type="AlphaFoldDB" id="A0A179IMC5"/>
<keyword evidence="3" id="KW-0238">DNA-binding</keyword>
<protein>
    <recommendedName>
        <fullName evidence="5">HTH lysR-type domain-containing protein</fullName>
    </recommendedName>
</protein>
<keyword evidence="7" id="KW-1185">Reference proteome</keyword>
<dbReference type="Gene3D" id="3.40.190.10">
    <property type="entry name" value="Periplasmic binding protein-like II"/>
    <property type="match status" value="2"/>
</dbReference>
<sequence length="316" mass="34584">MNLLSIELFCLVFEHGSVSEAARRAHLTQPAVTRHIRSLEAYYGVPLFERTESGLIPNAYGKRLYPYLKAIIADHERAREALKTLLSDGETMPILLGATRTIGEYALPHVIANALAYEARFVFDVYIDNTRSIVDRLKEHRLDVALLEGQVPPEEEADVEAIGFAEDELILVAHPAHPLVRAAAGGALPPAALADAVLIVREIGSGTRELVEQALMERLGGPRPKMIAFNATQAVKTAVEAGLGVAFLSEMSVATDIRAGRLVHLPVEGLVLTRPLYLAMARKRYRPPHVEAFVAWLMSRGAGAFLPRDITVRYGA</sequence>
<dbReference type="PANTHER" id="PTHR30126:SF39">
    <property type="entry name" value="HTH-TYPE TRANSCRIPTIONAL REGULATOR CYSL"/>
    <property type="match status" value="1"/>
</dbReference>
<dbReference type="Proteomes" id="UP000243024">
    <property type="component" value="Unassembled WGS sequence"/>
</dbReference>
<dbReference type="GO" id="GO:0003700">
    <property type="term" value="F:DNA-binding transcription factor activity"/>
    <property type="evidence" value="ECO:0007669"/>
    <property type="project" value="InterPro"/>
</dbReference>
<evidence type="ECO:0000256" key="3">
    <source>
        <dbReference type="ARBA" id="ARBA00023125"/>
    </source>
</evidence>
<evidence type="ECO:0000256" key="4">
    <source>
        <dbReference type="ARBA" id="ARBA00023163"/>
    </source>
</evidence>